<dbReference type="SUPFAM" id="SSF52540">
    <property type="entry name" value="P-loop containing nucleoside triphosphate hydrolases"/>
    <property type="match status" value="1"/>
</dbReference>
<name>A0A9D1XK22_9FIRM</name>
<evidence type="ECO:0000259" key="4">
    <source>
        <dbReference type="PROSITE" id="PS50893"/>
    </source>
</evidence>
<reference evidence="5" key="2">
    <citation type="submission" date="2021-04" db="EMBL/GenBank/DDBJ databases">
        <authorList>
            <person name="Gilroy R."/>
        </authorList>
    </citation>
    <scope>NUCLEOTIDE SEQUENCE</scope>
    <source>
        <strain evidence="5">ChiGjej1B1-14440</strain>
    </source>
</reference>
<evidence type="ECO:0000256" key="3">
    <source>
        <dbReference type="ARBA" id="ARBA00022840"/>
    </source>
</evidence>
<dbReference type="EMBL" id="DXET01000061">
    <property type="protein sequence ID" value="HIX80829.1"/>
    <property type="molecule type" value="Genomic_DNA"/>
</dbReference>
<dbReference type="AlphaFoldDB" id="A0A9D1XK22"/>
<dbReference type="Pfam" id="PF00005">
    <property type="entry name" value="ABC_tran"/>
    <property type="match status" value="1"/>
</dbReference>
<dbReference type="InterPro" id="IPR003593">
    <property type="entry name" value="AAA+_ATPase"/>
</dbReference>
<dbReference type="PANTHER" id="PTHR42939">
    <property type="entry name" value="ABC TRANSPORTER ATP-BINDING PROTEIN ALBC-RELATED"/>
    <property type="match status" value="1"/>
</dbReference>
<dbReference type="Proteomes" id="UP000886724">
    <property type="component" value="Unassembled WGS sequence"/>
</dbReference>
<dbReference type="GO" id="GO:0005524">
    <property type="term" value="F:ATP binding"/>
    <property type="evidence" value="ECO:0007669"/>
    <property type="project" value="UniProtKB-KW"/>
</dbReference>
<dbReference type="PANTHER" id="PTHR42939:SF1">
    <property type="entry name" value="ABC TRANSPORTER ATP-BINDING PROTEIN ALBC-RELATED"/>
    <property type="match status" value="1"/>
</dbReference>
<keyword evidence="1" id="KW-0813">Transport</keyword>
<dbReference type="Gene3D" id="3.40.50.300">
    <property type="entry name" value="P-loop containing nucleotide triphosphate hydrolases"/>
    <property type="match status" value="1"/>
</dbReference>
<dbReference type="SMART" id="SM00382">
    <property type="entry name" value="AAA"/>
    <property type="match status" value="1"/>
</dbReference>
<dbReference type="InterPro" id="IPR051782">
    <property type="entry name" value="ABC_Transporter_VariousFunc"/>
</dbReference>
<accession>A0A9D1XK22</accession>
<keyword evidence="3 5" id="KW-0067">ATP-binding</keyword>
<gene>
    <name evidence="5" type="ORF">H9980_02515</name>
</gene>
<reference evidence="5" key="1">
    <citation type="journal article" date="2021" name="PeerJ">
        <title>Extensive microbial diversity within the chicken gut microbiome revealed by metagenomics and culture.</title>
        <authorList>
            <person name="Gilroy R."/>
            <person name="Ravi A."/>
            <person name="Getino M."/>
            <person name="Pursley I."/>
            <person name="Horton D.L."/>
            <person name="Alikhan N.F."/>
            <person name="Baker D."/>
            <person name="Gharbi K."/>
            <person name="Hall N."/>
            <person name="Watson M."/>
            <person name="Adriaenssens E.M."/>
            <person name="Foster-Nyarko E."/>
            <person name="Jarju S."/>
            <person name="Secka A."/>
            <person name="Antonio M."/>
            <person name="Oren A."/>
            <person name="Chaudhuri R.R."/>
            <person name="La Ragione R."/>
            <person name="Hildebrand F."/>
            <person name="Pallen M.J."/>
        </authorList>
    </citation>
    <scope>NUCLEOTIDE SEQUENCE</scope>
    <source>
        <strain evidence="5">ChiGjej1B1-14440</strain>
    </source>
</reference>
<protein>
    <submittedName>
        <fullName evidence="5">ATP-binding cassette domain-containing protein</fullName>
    </submittedName>
</protein>
<sequence length="235" mass="26646">MEILRIENVNKSYKNKQVLKDINMNVNQGEIVGLIGKNGSGKSTLMKAICQLINIDSGTIKVLDLDVTKNREDVLKVMSVIIEGPSLYPNLTVKQQIEANGDLRNLSKDDVLEAFEYIDFGKDIKLKNRKLSLGMKQEVALAMAFMNRSKLYLLDEPINGLDFDNVIKFRNRIIKEKEAGAAILISSHILKELEVVADRFVFIHKGKIIGEVKNDHDDIEALYREMINNEETNQI</sequence>
<keyword evidence="2" id="KW-0547">Nucleotide-binding</keyword>
<evidence type="ECO:0000313" key="6">
    <source>
        <dbReference type="Proteomes" id="UP000886724"/>
    </source>
</evidence>
<evidence type="ECO:0000256" key="2">
    <source>
        <dbReference type="ARBA" id="ARBA00022741"/>
    </source>
</evidence>
<feature type="domain" description="ABC transporter" evidence="4">
    <location>
        <begin position="4"/>
        <end position="230"/>
    </location>
</feature>
<evidence type="ECO:0000313" key="5">
    <source>
        <dbReference type="EMBL" id="HIX80829.1"/>
    </source>
</evidence>
<dbReference type="InterPro" id="IPR027417">
    <property type="entry name" value="P-loop_NTPase"/>
</dbReference>
<dbReference type="PROSITE" id="PS50893">
    <property type="entry name" value="ABC_TRANSPORTER_2"/>
    <property type="match status" value="1"/>
</dbReference>
<comment type="caution">
    <text evidence="5">The sequence shown here is derived from an EMBL/GenBank/DDBJ whole genome shotgun (WGS) entry which is preliminary data.</text>
</comment>
<organism evidence="5 6">
    <name type="scientific">Candidatus Erysipelatoclostridium merdavium</name>
    <dbReference type="NCBI Taxonomy" id="2838566"/>
    <lineage>
        <taxon>Bacteria</taxon>
        <taxon>Bacillati</taxon>
        <taxon>Bacillota</taxon>
        <taxon>Erysipelotrichia</taxon>
        <taxon>Erysipelotrichales</taxon>
        <taxon>Erysipelotrichales incertae sedis</taxon>
    </lineage>
</organism>
<dbReference type="GO" id="GO:0016887">
    <property type="term" value="F:ATP hydrolysis activity"/>
    <property type="evidence" value="ECO:0007669"/>
    <property type="project" value="InterPro"/>
</dbReference>
<proteinExistence type="predicted"/>
<dbReference type="InterPro" id="IPR003439">
    <property type="entry name" value="ABC_transporter-like_ATP-bd"/>
</dbReference>
<evidence type="ECO:0000256" key="1">
    <source>
        <dbReference type="ARBA" id="ARBA00022448"/>
    </source>
</evidence>